<dbReference type="EMBL" id="MU005581">
    <property type="protein sequence ID" value="KAF2684284.1"/>
    <property type="molecule type" value="Genomic_DNA"/>
</dbReference>
<gene>
    <name evidence="1" type="ORF">K458DRAFT_388751</name>
</gene>
<dbReference type="OrthoDB" id="10642954at2759"/>
<evidence type="ECO:0000313" key="1">
    <source>
        <dbReference type="EMBL" id="KAF2684284.1"/>
    </source>
</evidence>
<sequence>MSHPASSHQLLNLGSSELDFWEFCALDGCKEAALDFPCADSSSAPDSFSAAMPTACKTSRPTRRRAKTVGDFVMATTLASCVTNSFLLPEKRCLNGTWLCTLSVSGCVYGLQLGAPLLAYMTKDGPFRLAELHIKPNSSGVAIVEARSKQSRLRITTEEHFHSLFALSPEFLP</sequence>
<dbReference type="AlphaFoldDB" id="A0A6G1J1A0"/>
<reference evidence="1" key="1">
    <citation type="journal article" date="2020" name="Stud. Mycol.">
        <title>101 Dothideomycetes genomes: a test case for predicting lifestyles and emergence of pathogens.</title>
        <authorList>
            <person name="Haridas S."/>
            <person name="Albert R."/>
            <person name="Binder M."/>
            <person name="Bloem J."/>
            <person name="Labutti K."/>
            <person name="Salamov A."/>
            <person name="Andreopoulos B."/>
            <person name="Baker S."/>
            <person name="Barry K."/>
            <person name="Bills G."/>
            <person name="Bluhm B."/>
            <person name="Cannon C."/>
            <person name="Castanera R."/>
            <person name="Culley D."/>
            <person name="Daum C."/>
            <person name="Ezra D."/>
            <person name="Gonzalez J."/>
            <person name="Henrissat B."/>
            <person name="Kuo A."/>
            <person name="Liang C."/>
            <person name="Lipzen A."/>
            <person name="Lutzoni F."/>
            <person name="Magnuson J."/>
            <person name="Mondo S."/>
            <person name="Nolan M."/>
            <person name="Ohm R."/>
            <person name="Pangilinan J."/>
            <person name="Park H.-J."/>
            <person name="Ramirez L."/>
            <person name="Alfaro M."/>
            <person name="Sun H."/>
            <person name="Tritt A."/>
            <person name="Yoshinaga Y."/>
            <person name="Zwiers L.-H."/>
            <person name="Turgeon B."/>
            <person name="Goodwin S."/>
            <person name="Spatafora J."/>
            <person name="Crous P."/>
            <person name="Grigoriev I."/>
        </authorList>
    </citation>
    <scope>NUCLEOTIDE SEQUENCE</scope>
    <source>
        <strain evidence="1">CBS 122367</strain>
    </source>
</reference>
<dbReference type="Proteomes" id="UP000799291">
    <property type="component" value="Unassembled WGS sequence"/>
</dbReference>
<keyword evidence="2" id="KW-1185">Reference proteome</keyword>
<evidence type="ECO:0000313" key="2">
    <source>
        <dbReference type="Proteomes" id="UP000799291"/>
    </source>
</evidence>
<proteinExistence type="predicted"/>
<accession>A0A6G1J1A0</accession>
<protein>
    <submittedName>
        <fullName evidence="1">Uncharacterized protein</fullName>
    </submittedName>
</protein>
<organism evidence="1 2">
    <name type="scientific">Lentithecium fluviatile CBS 122367</name>
    <dbReference type="NCBI Taxonomy" id="1168545"/>
    <lineage>
        <taxon>Eukaryota</taxon>
        <taxon>Fungi</taxon>
        <taxon>Dikarya</taxon>
        <taxon>Ascomycota</taxon>
        <taxon>Pezizomycotina</taxon>
        <taxon>Dothideomycetes</taxon>
        <taxon>Pleosporomycetidae</taxon>
        <taxon>Pleosporales</taxon>
        <taxon>Massarineae</taxon>
        <taxon>Lentitheciaceae</taxon>
        <taxon>Lentithecium</taxon>
    </lineage>
</organism>
<name>A0A6G1J1A0_9PLEO</name>